<accession>A0A3N0XZV2</accession>
<protein>
    <submittedName>
        <fullName evidence="1">Uncharacterized protein</fullName>
    </submittedName>
</protein>
<reference evidence="1 2" key="1">
    <citation type="submission" date="2018-10" db="EMBL/GenBank/DDBJ databases">
        <title>Genome assembly for a Yunnan-Guizhou Plateau 3E fish, Anabarilius grahami (Regan), and its evolutionary and genetic applications.</title>
        <authorList>
            <person name="Jiang W."/>
        </authorList>
    </citation>
    <scope>NUCLEOTIDE SEQUENCE [LARGE SCALE GENOMIC DNA]</scope>
    <source>
        <strain evidence="1">AG-KIZ</strain>
        <tissue evidence="1">Muscle</tissue>
    </source>
</reference>
<dbReference type="Proteomes" id="UP000281406">
    <property type="component" value="Unassembled WGS sequence"/>
</dbReference>
<evidence type="ECO:0000313" key="1">
    <source>
        <dbReference type="EMBL" id="ROK64910.1"/>
    </source>
</evidence>
<comment type="caution">
    <text evidence="1">The sequence shown here is derived from an EMBL/GenBank/DDBJ whole genome shotgun (WGS) entry which is preliminary data.</text>
</comment>
<dbReference type="Pfam" id="PF18749">
    <property type="entry name" value="SNAD3"/>
    <property type="match status" value="1"/>
</dbReference>
<sequence>MVNSDNLYCNSFKKGKVFEEQSTRGRSTSTFLEAVEINKAVPSIESDRTRLTYRSPPSNTQVTPECLSAPALGVSDATAVMRNKSDEMNINARSDLSNITHCAQTLTIVRVLEFFSQETSVRSRELKQKSLFDVEMRSKSDEMNINARRAIDVIPGARLGAINVTPGPFIRSVSAPIHSFSFTGATDVIPGAHICQSGRWRRKRTEISSEISSPEAEESSLNLPSSDQISLSFSRRISHEEMDEDCFLKMTDSATYYKDYSNKKKSLKWLTYKINDQNQDILNGKYSHHLNKENDIFNRFVNDLNEEAKKKIQSHNQVAFGFFRKKDGSFDMDRWRNKEKSVYYLENGKHTEDEIFEQQLKIYSEDDCDYSEIYIFSTNSPCLARKDSVPCMINAIFIAKMLYEKHGMKTIIGYLKPWGYNGSFENILSEISLKDCTSHFKSQTLESKSIVNNSLQTTTNKTEADMGLLIPVYKQIIPDVENKTFSMKGTKTERIKPKLDLAQYSSKIAKSDIKTIFFIKLNKIVSDLFKPDDTEMCLSDFEKHGLKKFMKCMEEMYDLLIEINEDASISREVCKYLENIFFPWWDEKVQRASSNFLKKETSCFLQKRAVCHFLRDIRDFEHFFVIGYVIKN</sequence>
<dbReference type="InterPro" id="IPR040820">
    <property type="entry name" value="SNAD3"/>
</dbReference>
<keyword evidence="2" id="KW-1185">Reference proteome</keyword>
<evidence type="ECO:0000313" key="2">
    <source>
        <dbReference type="Proteomes" id="UP000281406"/>
    </source>
</evidence>
<dbReference type="OrthoDB" id="8961021at2759"/>
<proteinExistence type="predicted"/>
<name>A0A3N0XZV2_ANAGA</name>
<gene>
    <name evidence="1" type="ORF">DPX16_1135</name>
</gene>
<dbReference type="AlphaFoldDB" id="A0A3N0XZV2"/>
<dbReference type="EMBL" id="RJVU01056109">
    <property type="protein sequence ID" value="ROK64910.1"/>
    <property type="molecule type" value="Genomic_DNA"/>
</dbReference>
<organism evidence="1 2">
    <name type="scientific">Anabarilius grahami</name>
    <name type="common">Kanglang fish</name>
    <name type="synonym">Barilius grahami</name>
    <dbReference type="NCBI Taxonomy" id="495550"/>
    <lineage>
        <taxon>Eukaryota</taxon>
        <taxon>Metazoa</taxon>
        <taxon>Chordata</taxon>
        <taxon>Craniata</taxon>
        <taxon>Vertebrata</taxon>
        <taxon>Euteleostomi</taxon>
        <taxon>Actinopterygii</taxon>
        <taxon>Neopterygii</taxon>
        <taxon>Teleostei</taxon>
        <taxon>Ostariophysi</taxon>
        <taxon>Cypriniformes</taxon>
        <taxon>Xenocyprididae</taxon>
        <taxon>Xenocypridinae</taxon>
        <taxon>Xenocypridinae incertae sedis</taxon>
        <taxon>Anabarilius</taxon>
    </lineage>
</organism>